<reference evidence="9" key="1">
    <citation type="submission" date="2021-05" db="EMBL/GenBank/DDBJ databases">
        <authorList>
            <person name="Kaiqin L."/>
            <person name="Jian G."/>
        </authorList>
    </citation>
    <scope>NUCLEOTIDE SEQUENCE</scope>
    <source>
        <strain evidence="9">HDS5</strain>
    </source>
</reference>
<feature type="transmembrane region" description="Helical" evidence="7">
    <location>
        <begin position="300"/>
        <end position="320"/>
    </location>
</feature>
<evidence type="ECO:0000256" key="7">
    <source>
        <dbReference type="RuleBase" id="RU363032"/>
    </source>
</evidence>
<evidence type="ECO:0000256" key="4">
    <source>
        <dbReference type="ARBA" id="ARBA00022692"/>
    </source>
</evidence>
<feature type="transmembrane region" description="Helical" evidence="7">
    <location>
        <begin position="244"/>
        <end position="264"/>
    </location>
</feature>
<accession>A0A975QJT8</accession>
<evidence type="ECO:0000256" key="1">
    <source>
        <dbReference type="ARBA" id="ARBA00004651"/>
    </source>
</evidence>
<keyword evidence="6 7" id="KW-0472">Membrane</keyword>
<dbReference type="PROSITE" id="PS50928">
    <property type="entry name" value="ABC_TM1"/>
    <property type="match status" value="1"/>
</dbReference>
<dbReference type="KEGG" id="nec:KGD82_20595"/>
<keyword evidence="2 7" id="KW-0813">Transport</keyword>
<feature type="transmembrane region" description="Helical" evidence="7">
    <location>
        <begin position="191"/>
        <end position="210"/>
    </location>
</feature>
<dbReference type="CDD" id="cd06261">
    <property type="entry name" value="TM_PBP2"/>
    <property type="match status" value="1"/>
</dbReference>
<evidence type="ECO:0000313" key="10">
    <source>
        <dbReference type="Proteomes" id="UP000682416"/>
    </source>
</evidence>
<feature type="transmembrane region" description="Helical" evidence="7">
    <location>
        <begin position="103"/>
        <end position="124"/>
    </location>
</feature>
<dbReference type="Proteomes" id="UP000682416">
    <property type="component" value="Chromosome"/>
</dbReference>
<evidence type="ECO:0000256" key="2">
    <source>
        <dbReference type="ARBA" id="ARBA00022448"/>
    </source>
</evidence>
<comment type="similarity">
    <text evidence="7">Belongs to the binding-protein-dependent transport system permease family.</text>
</comment>
<evidence type="ECO:0000256" key="3">
    <source>
        <dbReference type="ARBA" id="ARBA00022475"/>
    </source>
</evidence>
<name>A0A975QJT8_9ACTN</name>
<dbReference type="InterPro" id="IPR035906">
    <property type="entry name" value="MetI-like_sf"/>
</dbReference>
<evidence type="ECO:0000256" key="5">
    <source>
        <dbReference type="ARBA" id="ARBA00022989"/>
    </source>
</evidence>
<protein>
    <submittedName>
        <fullName evidence="9">ABC transporter permease</fullName>
    </submittedName>
</protein>
<evidence type="ECO:0000259" key="8">
    <source>
        <dbReference type="PROSITE" id="PS50928"/>
    </source>
</evidence>
<gene>
    <name evidence="9" type="ORF">KGD82_20595</name>
</gene>
<dbReference type="Pfam" id="PF00528">
    <property type="entry name" value="BPD_transp_1"/>
    <property type="match status" value="1"/>
</dbReference>
<dbReference type="EMBL" id="CP074402">
    <property type="protein sequence ID" value="QVJ00828.1"/>
    <property type="molecule type" value="Genomic_DNA"/>
</dbReference>
<keyword evidence="3" id="KW-1003">Cell membrane</keyword>
<dbReference type="GO" id="GO:0055085">
    <property type="term" value="P:transmembrane transport"/>
    <property type="evidence" value="ECO:0007669"/>
    <property type="project" value="InterPro"/>
</dbReference>
<feature type="domain" description="ABC transmembrane type-1" evidence="8">
    <location>
        <begin position="97"/>
        <end position="313"/>
    </location>
</feature>
<dbReference type="RefSeq" id="WP_378737380.1">
    <property type="nucleotide sequence ID" value="NZ_CBDRIY010000006.1"/>
</dbReference>
<keyword evidence="5 7" id="KW-1133">Transmembrane helix</keyword>
<dbReference type="SUPFAM" id="SSF161098">
    <property type="entry name" value="MetI-like"/>
    <property type="match status" value="1"/>
</dbReference>
<keyword evidence="4 7" id="KW-0812">Transmembrane</keyword>
<proteinExistence type="inferred from homology"/>
<dbReference type="Gene3D" id="1.10.3720.10">
    <property type="entry name" value="MetI-like"/>
    <property type="match status" value="1"/>
</dbReference>
<evidence type="ECO:0000256" key="6">
    <source>
        <dbReference type="ARBA" id="ARBA00023136"/>
    </source>
</evidence>
<dbReference type="PANTHER" id="PTHR30465:SF0">
    <property type="entry name" value="OLIGOPEPTIDE TRANSPORT SYSTEM PERMEASE PROTEIN APPB"/>
    <property type="match status" value="1"/>
</dbReference>
<keyword evidence="10" id="KW-1185">Reference proteome</keyword>
<feature type="transmembrane region" description="Helical" evidence="7">
    <location>
        <begin position="9"/>
        <end position="27"/>
    </location>
</feature>
<dbReference type="AlphaFoldDB" id="A0A975QJT8"/>
<dbReference type="PANTHER" id="PTHR30465">
    <property type="entry name" value="INNER MEMBRANE ABC TRANSPORTER"/>
    <property type="match status" value="1"/>
</dbReference>
<feature type="transmembrane region" description="Helical" evidence="7">
    <location>
        <begin position="136"/>
        <end position="160"/>
    </location>
</feature>
<sequence>MGKFLARRLLNYVVLIFIATSFAYLLAATNLQPRVYFEQMQPPPPPEVVNTQLDSLNLNDQTPLAERYVTWISGVLTGDFGKNIQGGDVTAQMWLKAGVTLRLITVATLLGSALGIAIGAYAAVRQYRAFDKAATGASFFVLSIPTVVIAIVIQVLAVAINDGLGFTFLKYVGEYSAGFQGNLWETLLNRVHHAILPTLVLALALFAAFARYQRNMMLDVLGSDFVRTAMAKGLTRRKALFKHALRTALIPTITYFTFTFGALVSGSTFTEKIYGWHGMGAWLIDSIARQDVHVVAAVSWFMAVTIMAASFLSDILYAWLDPRVRV</sequence>
<dbReference type="GO" id="GO:0005886">
    <property type="term" value="C:plasma membrane"/>
    <property type="evidence" value="ECO:0007669"/>
    <property type="project" value="UniProtKB-SubCell"/>
</dbReference>
<evidence type="ECO:0000313" key="9">
    <source>
        <dbReference type="EMBL" id="QVJ00828.1"/>
    </source>
</evidence>
<dbReference type="InterPro" id="IPR000515">
    <property type="entry name" value="MetI-like"/>
</dbReference>
<organism evidence="9 10">
    <name type="scientific">Nocardiopsis eucommiae</name>
    <dbReference type="NCBI Taxonomy" id="2831970"/>
    <lineage>
        <taxon>Bacteria</taxon>
        <taxon>Bacillati</taxon>
        <taxon>Actinomycetota</taxon>
        <taxon>Actinomycetes</taxon>
        <taxon>Streptosporangiales</taxon>
        <taxon>Nocardiopsidaceae</taxon>
        <taxon>Nocardiopsis</taxon>
    </lineage>
</organism>
<comment type="subcellular location">
    <subcellularLocation>
        <location evidence="1 7">Cell membrane</location>
        <topology evidence="1 7">Multi-pass membrane protein</topology>
    </subcellularLocation>
</comment>